<evidence type="ECO:0000259" key="2">
    <source>
        <dbReference type="Pfam" id="PF13340"/>
    </source>
</evidence>
<name>A0A517PVV0_9PLAN</name>
<dbReference type="RefSeq" id="WP_145190968.1">
    <property type="nucleotide sequence ID" value="NZ_CP036266.1"/>
</dbReference>
<evidence type="ECO:0000313" key="3">
    <source>
        <dbReference type="EMBL" id="QDT23489.1"/>
    </source>
</evidence>
<dbReference type="EMBL" id="CP036266">
    <property type="protein sequence ID" value="QDT23489.1"/>
    <property type="molecule type" value="Genomic_DNA"/>
</dbReference>
<dbReference type="NCBIfam" id="NF033580">
    <property type="entry name" value="transpos_IS5_3"/>
    <property type="match status" value="1"/>
</dbReference>
<dbReference type="PANTHER" id="PTHR46637:SF1">
    <property type="entry name" value="BLL5188 PROTEIN"/>
    <property type="match status" value="1"/>
</dbReference>
<dbReference type="Pfam" id="PF13340">
    <property type="entry name" value="DUF4096"/>
    <property type="match status" value="1"/>
</dbReference>
<proteinExistence type="predicted"/>
<dbReference type="PANTHER" id="PTHR46637">
    <property type="entry name" value="TIS1421-TRANSPOSASE PROTEIN A"/>
    <property type="match status" value="1"/>
</dbReference>
<keyword evidence="4" id="KW-1185">Reference proteome</keyword>
<sequence>MVRRHELTATQWEAIQEYLPGKASDPGRTAVDNRLFVNAVLFALKTGIPWEDLPGRYGKPNTVWKRFDRWCAKGAWEQVFRALGEEELEQEPAEVHLDSSIIKAHQTASTGRREPTEKK</sequence>
<dbReference type="Proteomes" id="UP000320421">
    <property type="component" value="Chromosome"/>
</dbReference>
<reference evidence="3 4" key="1">
    <citation type="submission" date="2019-02" db="EMBL/GenBank/DDBJ databases">
        <title>Deep-cultivation of Planctomycetes and their phenomic and genomic characterization uncovers novel biology.</title>
        <authorList>
            <person name="Wiegand S."/>
            <person name="Jogler M."/>
            <person name="Boedeker C."/>
            <person name="Pinto D."/>
            <person name="Vollmers J."/>
            <person name="Rivas-Marin E."/>
            <person name="Kohn T."/>
            <person name="Peeters S.H."/>
            <person name="Heuer A."/>
            <person name="Rast P."/>
            <person name="Oberbeckmann S."/>
            <person name="Bunk B."/>
            <person name="Jeske O."/>
            <person name="Meyerdierks A."/>
            <person name="Storesund J.E."/>
            <person name="Kallscheuer N."/>
            <person name="Luecker S."/>
            <person name="Lage O.M."/>
            <person name="Pohl T."/>
            <person name="Merkel B.J."/>
            <person name="Hornburger P."/>
            <person name="Mueller R.-W."/>
            <person name="Bruemmer F."/>
            <person name="Labrenz M."/>
            <person name="Spormann A.M."/>
            <person name="Op den Camp H."/>
            <person name="Overmann J."/>
            <person name="Amann R."/>
            <person name="Jetten M.S.M."/>
            <person name="Mascher T."/>
            <person name="Medema M.H."/>
            <person name="Devos D.P."/>
            <person name="Kaster A.-K."/>
            <person name="Ovreas L."/>
            <person name="Rohde M."/>
            <person name="Galperin M.Y."/>
            <person name="Jogler C."/>
        </authorList>
    </citation>
    <scope>NUCLEOTIDE SEQUENCE [LARGE SCALE GENOMIC DNA]</scope>
    <source>
        <strain evidence="3 4">HG66A1</strain>
    </source>
</reference>
<accession>A0A517PVV0</accession>
<dbReference type="OrthoDB" id="215598at2"/>
<evidence type="ECO:0000256" key="1">
    <source>
        <dbReference type="SAM" id="MobiDB-lite"/>
    </source>
</evidence>
<dbReference type="AlphaFoldDB" id="A0A517PVV0"/>
<organism evidence="3 4">
    <name type="scientific">Gimesia chilikensis</name>
    <dbReference type="NCBI Taxonomy" id="2605989"/>
    <lineage>
        <taxon>Bacteria</taxon>
        <taxon>Pseudomonadati</taxon>
        <taxon>Planctomycetota</taxon>
        <taxon>Planctomycetia</taxon>
        <taxon>Planctomycetales</taxon>
        <taxon>Planctomycetaceae</taxon>
        <taxon>Gimesia</taxon>
    </lineage>
</organism>
<feature type="domain" description="Insertion element IS402-like" evidence="2">
    <location>
        <begin position="7"/>
        <end position="80"/>
    </location>
</feature>
<dbReference type="InterPro" id="IPR052909">
    <property type="entry name" value="Transposase_6_like"/>
</dbReference>
<feature type="region of interest" description="Disordered" evidence="1">
    <location>
        <begin position="94"/>
        <end position="119"/>
    </location>
</feature>
<evidence type="ECO:0000313" key="4">
    <source>
        <dbReference type="Proteomes" id="UP000320421"/>
    </source>
</evidence>
<dbReference type="InterPro" id="IPR025161">
    <property type="entry name" value="IS402-like_dom"/>
</dbReference>
<protein>
    <recommendedName>
        <fullName evidence="2">Insertion element IS402-like domain-containing protein</fullName>
    </recommendedName>
</protein>
<gene>
    <name evidence="3" type="ORF">HG66A1_53100</name>
</gene>